<dbReference type="InterPro" id="IPR044717">
    <property type="entry name" value="NIC1"/>
</dbReference>
<dbReference type="AlphaFoldDB" id="A0AAN7QQF5"/>
<dbReference type="Proteomes" id="UP001345219">
    <property type="component" value="Chromosome 24"/>
</dbReference>
<organism evidence="3 4">
    <name type="scientific">Trapa incisa</name>
    <dbReference type="NCBI Taxonomy" id="236973"/>
    <lineage>
        <taxon>Eukaryota</taxon>
        <taxon>Viridiplantae</taxon>
        <taxon>Streptophyta</taxon>
        <taxon>Embryophyta</taxon>
        <taxon>Tracheophyta</taxon>
        <taxon>Spermatophyta</taxon>
        <taxon>Magnoliopsida</taxon>
        <taxon>eudicotyledons</taxon>
        <taxon>Gunneridae</taxon>
        <taxon>Pentapetalae</taxon>
        <taxon>rosids</taxon>
        <taxon>malvids</taxon>
        <taxon>Myrtales</taxon>
        <taxon>Lythraceae</taxon>
        <taxon>Trapa</taxon>
    </lineage>
</organism>
<evidence type="ECO:0000259" key="2">
    <source>
        <dbReference type="Pfam" id="PF00857"/>
    </source>
</evidence>
<dbReference type="Pfam" id="PF00857">
    <property type="entry name" value="Isochorismatase"/>
    <property type="match status" value="1"/>
</dbReference>
<gene>
    <name evidence="3" type="ORF">SAY87_032137</name>
</gene>
<comment type="similarity">
    <text evidence="1">Belongs to the isochorismatase family.</text>
</comment>
<dbReference type="EMBL" id="JAXIOK010000005">
    <property type="protein sequence ID" value="KAK4771605.1"/>
    <property type="molecule type" value="Genomic_DNA"/>
</dbReference>
<dbReference type="GO" id="GO:0008936">
    <property type="term" value="F:nicotinamidase activity"/>
    <property type="evidence" value="ECO:0007669"/>
    <property type="project" value="InterPro"/>
</dbReference>
<reference evidence="3 4" key="1">
    <citation type="journal article" date="2023" name="Hortic Res">
        <title>Pangenome of water caltrop reveals structural variations and asymmetric subgenome divergence after allopolyploidization.</title>
        <authorList>
            <person name="Zhang X."/>
            <person name="Chen Y."/>
            <person name="Wang L."/>
            <person name="Yuan Y."/>
            <person name="Fang M."/>
            <person name="Shi L."/>
            <person name="Lu R."/>
            <person name="Comes H.P."/>
            <person name="Ma Y."/>
            <person name="Chen Y."/>
            <person name="Huang G."/>
            <person name="Zhou Y."/>
            <person name="Zheng Z."/>
            <person name="Qiu Y."/>
        </authorList>
    </citation>
    <scope>NUCLEOTIDE SEQUENCE [LARGE SCALE GENOMIC DNA]</scope>
    <source>
        <tissue evidence="3">Roots</tissue>
    </source>
</reference>
<dbReference type="CDD" id="cd00431">
    <property type="entry name" value="cysteine_hydrolases"/>
    <property type="match status" value="1"/>
</dbReference>
<name>A0AAN7QQF5_9MYRT</name>
<evidence type="ECO:0000313" key="3">
    <source>
        <dbReference type="EMBL" id="KAK4771605.1"/>
    </source>
</evidence>
<dbReference type="InterPro" id="IPR000868">
    <property type="entry name" value="Isochorismatase-like_dom"/>
</dbReference>
<dbReference type="PANTHER" id="PTHR47297">
    <property type="match status" value="1"/>
</dbReference>
<dbReference type="InterPro" id="IPR036380">
    <property type="entry name" value="Isochorismatase-like_sf"/>
</dbReference>
<keyword evidence="4" id="KW-1185">Reference proteome</keyword>
<dbReference type="Gene3D" id="3.40.50.850">
    <property type="entry name" value="Isochorismatase-like"/>
    <property type="match status" value="1"/>
</dbReference>
<evidence type="ECO:0000313" key="4">
    <source>
        <dbReference type="Proteomes" id="UP001345219"/>
    </source>
</evidence>
<evidence type="ECO:0000256" key="1">
    <source>
        <dbReference type="ARBA" id="ARBA00006336"/>
    </source>
</evidence>
<dbReference type="GO" id="GO:0019365">
    <property type="term" value="P:pyridine nucleotide salvage"/>
    <property type="evidence" value="ECO:0007669"/>
    <property type="project" value="InterPro"/>
</dbReference>
<comment type="caution">
    <text evidence="3">The sequence shown here is derived from an EMBL/GenBank/DDBJ whole genome shotgun (WGS) entry which is preliminary data.</text>
</comment>
<proteinExistence type="inferred from homology"/>
<dbReference type="PANTHER" id="PTHR47297:SF3">
    <property type="entry name" value="NICOTINAMIDASE 1"/>
    <property type="match status" value="1"/>
</dbReference>
<protein>
    <recommendedName>
        <fullName evidence="2">Isochorismatase-like domain-containing protein</fullName>
    </recommendedName>
</protein>
<accession>A0AAN7QQF5</accession>
<dbReference type="SUPFAM" id="SSF52499">
    <property type="entry name" value="Isochorismatase-like hydrolases"/>
    <property type="match status" value="1"/>
</dbReference>
<sequence>MVLQAMDLLEQQLPVREEPLVLSGDVVTGLIIVDVVNGFCTVGAGQMAPSEPNEQIAGMVDEVAKLARAFCEKKWPVFAFLDSHHPDIPEHPYPPHCIIGTDEAELVPELKWLEKGPSVTLRRKDCINGFIGCMEKDGSNVFVDWVKNYQIKSVLVVGICTDICVLDFVCSALSARNRGILPPLENVIVYSRGCATYDLPVHVAQASEDLIAHPQDVTHHVGLYIARGRGAKVASEIIFD</sequence>
<feature type="domain" description="Isochorismatase-like" evidence="2">
    <location>
        <begin position="29"/>
        <end position="202"/>
    </location>
</feature>